<keyword evidence="3" id="KW-1185">Reference proteome</keyword>
<organism evidence="2 3">
    <name type="scientific">Streptomyces graminofaciens</name>
    <dbReference type="NCBI Taxonomy" id="68212"/>
    <lineage>
        <taxon>Bacteria</taxon>
        <taxon>Bacillati</taxon>
        <taxon>Actinomycetota</taxon>
        <taxon>Actinomycetes</taxon>
        <taxon>Kitasatosporales</taxon>
        <taxon>Streptomycetaceae</taxon>
        <taxon>Streptomyces</taxon>
    </lineage>
</organism>
<accession>A0ABM7FFQ7</accession>
<dbReference type="EMBL" id="AP018448">
    <property type="protein sequence ID" value="BBC35234.1"/>
    <property type="molecule type" value="Genomic_DNA"/>
</dbReference>
<protein>
    <submittedName>
        <fullName evidence="2">Uncharacterized protein</fullName>
    </submittedName>
</protein>
<sequence>MLNNQIIVTDRSLFLAAQRGIHRELDAEKLLDREWDQLCALNINSPKAKLVQCGFCWADHGELQWMQTFTNHRGNRVVRHQPGESQDHPYQSVETPRHKGYKRRACLVGDRDGLKSRNEVPAADGKTIADALLEGVVPLDYEHQHSDFSRDKGLTRRIELIAGAGRVPMFHTDQEAIFKKQTAPILRTDGDVPLEWIEDLNRPLIITGGLREIIVFTCDVRNGVYCPKGKISGCGKPHARTEPLRGITLDQALIHGALDEFRYVMNAKVTALPKSFWTTRECYERYISALDGDGKLAPLEGAPASQPATRNGARRGHSGRKEAELAAMHALAIDLSTLAAATPKRPVAPTIRRPKPGVCDTGNPTCGKAARFYAAGWRCDNHVPTNCWRTPQT</sequence>
<evidence type="ECO:0000313" key="3">
    <source>
        <dbReference type="Proteomes" id="UP001321542"/>
    </source>
</evidence>
<proteinExistence type="predicted"/>
<evidence type="ECO:0000313" key="2">
    <source>
        <dbReference type="EMBL" id="BBC35234.1"/>
    </source>
</evidence>
<evidence type="ECO:0000256" key="1">
    <source>
        <dbReference type="SAM" id="MobiDB-lite"/>
    </source>
</evidence>
<dbReference type="RefSeq" id="WP_286255426.1">
    <property type="nucleotide sequence ID" value="NZ_AP018448.1"/>
</dbReference>
<name>A0ABM7FFQ7_9ACTN</name>
<dbReference type="Proteomes" id="UP001321542">
    <property type="component" value="Chromosome"/>
</dbReference>
<reference evidence="2 3" key="1">
    <citation type="journal article" date="2010" name="ChemBioChem">
        <title>Cloning and characterization of the biosynthetic gene cluster of 16-membered macrolide antibiotic FD-891: involvement of a dual functional cytochrome P450 monooxygenase catalyzing epoxidation and hydroxylation.</title>
        <authorList>
            <person name="Kudo F."/>
            <person name="Motegi A."/>
            <person name="Mizoue K."/>
            <person name="Eguchi T."/>
        </authorList>
    </citation>
    <scope>NUCLEOTIDE SEQUENCE [LARGE SCALE GENOMIC DNA]</scope>
    <source>
        <strain evidence="2 3">A-8890</strain>
    </source>
</reference>
<reference evidence="2 3" key="2">
    <citation type="journal article" date="2023" name="ChemBioChem">
        <title>Acyltransferase Domain Exchange between Two Independent Type I Polyketide Synthases in the Same Producer Strain of Macrolide Antibiotics.</title>
        <authorList>
            <person name="Kudo F."/>
            <person name="Kishikawa K."/>
            <person name="Tsuboi K."/>
            <person name="Kido T."/>
            <person name="Usui T."/>
            <person name="Hashimoto J."/>
            <person name="Shin-Ya K."/>
            <person name="Miyanaga A."/>
            <person name="Eguchi T."/>
        </authorList>
    </citation>
    <scope>NUCLEOTIDE SEQUENCE [LARGE SCALE GENOMIC DNA]</scope>
    <source>
        <strain evidence="2 3">A-8890</strain>
    </source>
</reference>
<gene>
    <name evidence="2" type="ORF">SGFS_065280</name>
</gene>
<feature type="region of interest" description="Disordered" evidence="1">
    <location>
        <begin position="298"/>
        <end position="320"/>
    </location>
</feature>